<evidence type="ECO:0000256" key="3">
    <source>
        <dbReference type="ARBA" id="ARBA00012191"/>
    </source>
</evidence>
<evidence type="ECO:0000256" key="4">
    <source>
        <dbReference type="ARBA" id="ARBA00022448"/>
    </source>
</evidence>
<dbReference type="Gene3D" id="3.40.50.300">
    <property type="entry name" value="P-loop containing nucleotide triphosphate hydrolases"/>
    <property type="match status" value="2"/>
</dbReference>
<dbReference type="CDD" id="cd18598">
    <property type="entry name" value="ABC_6TM_MRP7_D1_like"/>
    <property type="match status" value="1"/>
</dbReference>
<dbReference type="InterPro" id="IPR017871">
    <property type="entry name" value="ABC_transporter-like_CS"/>
</dbReference>
<dbReference type="PROSITE" id="PS50929">
    <property type="entry name" value="ABC_TM1F"/>
    <property type="match status" value="2"/>
</dbReference>
<comment type="similarity">
    <text evidence="2">Belongs to the ABC transporter superfamily. ABCC family. Conjugate transporter (TC 3.A.1.208) subfamily.</text>
</comment>
<dbReference type="InterPro" id="IPR036640">
    <property type="entry name" value="ABC1_TM_sf"/>
</dbReference>
<evidence type="ECO:0000256" key="2">
    <source>
        <dbReference type="ARBA" id="ARBA00009726"/>
    </source>
</evidence>
<dbReference type="PANTHER" id="PTHR24223">
    <property type="entry name" value="ATP-BINDING CASSETTE SUB-FAMILY C"/>
    <property type="match status" value="1"/>
</dbReference>
<dbReference type="Proteomes" id="UP000030758">
    <property type="component" value="Unassembled WGS sequence"/>
</dbReference>
<feature type="transmembrane region" description="Helical" evidence="13">
    <location>
        <begin position="448"/>
        <end position="471"/>
    </location>
</feature>
<dbReference type="Pfam" id="PF01105">
    <property type="entry name" value="EMP24_GP25L"/>
    <property type="match status" value="1"/>
</dbReference>
<protein>
    <recommendedName>
        <fullName evidence="3">ABC-type xenobiotic transporter</fullName>
        <ecNumber evidence="3">7.6.2.2</ecNumber>
    </recommendedName>
</protein>
<keyword evidence="11 13" id="KW-0472">Membrane</keyword>
<feature type="transmembrane region" description="Helical" evidence="13">
    <location>
        <begin position="1267"/>
        <end position="1290"/>
    </location>
</feature>
<keyword evidence="10 13" id="KW-1133">Transmembrane helix</keyword>
<evidence type="ECO:0000256" key="13">
    <source>
        <dbReference type="SAM" id="Phobius"/>
    </source>
</evidence>
<feature type="domain" description="ABC transporter" evidence="16">
    <location>
        <begin position="1366"/>
        <end position="1599"/>
    </location>
</feature>
<dbReference type="FunFam" id="1.20.1560.10:FF:000013">
    <property type="entry name" value="ABC transporter C family member 2"/>
    <property type="match status" value="1"/>
</dbReference>
<evidence type="ECO:0000256" key="11">
    <source>
        <dbReference type="ARBA" id="ARBA00023136"/>
    </source>
</evidence>
<name>A0A085N7H3_9BILA</name>
<dbReference type="SUPFAM" id="SSF90123">
    <property type="entry name" value="ABC transporter transmembrane region"/>
    <property type="match status" value="2"/>
</dbReference>
<dbReference type="CDD" id="cd03244">
    <property type="entry name" value="ABCC_MRP_domain2"/>
    <property type="match status" value="1"/>
</dbReference>
<dbReference type="GO" id="GO:0016887">
    <property type="term" value="F:ATP hydrolysis activity"/>
    <property type="evidence" value="ECO:0007669"/>
    <property type="project" value="InterPro"/>
</dbReference>
<dbReference type="FunFam" id="3.40.50.300:FF:000973">
    <property type="entry name" value="Multidrug resistance-associated protein 4"/>
    <property type="match status" value="1"/>
</dbReference>
<dbReference type="GO" id="GO:0005524">
    <property type="term" value="F:ATP binding"/>
    <property type="evidence" value="ECO:0007669"/>
    <property type="project" value="UniProtKB-KW"/>
</dbReference>
<evidence type="ECO:0000256" key="9">
    <source>
        <dbReference type="ARBA" id="ARBA00022967"/>
    </source>
</evidence>
<sequence length="1605" mass="180309">MNFFFVPLLLMVTLWSDCAVGLHFLLQPSRPVCLKEEIHKNVVVTGQYTLSEAPGMRSSVVVTDSKSHILFKRENFHETEGKFAFTTDEMDVFEVCVSSHAQHGVIMLMTCNEAILYVGVRGATREVSLEIKHGVDAKDYEQDECASFNRGMSSIAVNYVRVILLYLNIFKIAKAEHLMPLEMELRRMEDLSEGLVQDFAFMRQREEDMRSTNGFLDNLFASPLLERIQRHLFALFGYMASSLFAPVFQGKKVDRLMKRYSVGPLKPAGQKCLNHWAVRVKLFQLFNGGLKRSSTDCFPLMTTFWMDTNRGDVNDSASFDGRHHLLENGRKPKNEDDANWFSKFTFFWINSLINAAAKGQLLEIDDLPNLTKETEVGKVDNDFMQILHQYPSSSGRVPLLRALHQYLKFKFYPLCLPKILYDALSFVSPLLVGYLVEFVSDTKATILNGVYISIGLVVSNVLMALTGAHYAHLLNRVCMKVDTVINAAVYRHCLNVPTYRKSSCSVGQIINLISVDARNIVIFCRCFHDLWSVPFQVSVALFLLYKQVGLASTVSLGIALFVLVPVYFIAKKMASLYAQLVNAKDRRVMLVNEAIHGMQTLKLNVLEDIYEERIQQLRREEVKYLKRRKYIDALSVYIWATTSLLMATFTFVVFVLLGNRLTASKVFTSLSLCYLMFTPLINLPWFINCFYETWISIKRIAGFLSTEAVSLELYYEKPTSEGKSYFIWQGKNSFFRTVPDQSIALALNKVGASWEGNATIRDITFSVKQSFQGDLVGIYGPVGSGKSSLLHAILGEVSKCSGSVYVRDWKDGIAFVCQDPWLSNSTIRDNIVFGKEFDGHLYSTVIDACALRPDLIRLPQGDQTLVGERGRALSGGQRARVALARAVYQNKPVYLLDDPFSAVDKNVANVIFDACILGCLRSKTVLLVTHKLDFLRRVDKIIFITKNGTATFGSPESVLPLIPAEMSVTASKRDENDEALDFQVSNVQQMDDLCYKSAEEREEEKEDKEIGLVKFSVYKSYVRCLGCWMFIAIVLAFILMQSSRNASDWYLSYWVQSYEGNETVNSKNASRLVAASGDRQNDVPTELIVYAGLAVANSVFVLFRAFLYAYGCLRAARVLHDTLLHKILQAPLRFFSETAPGRIINRISSDIFIIDDWLPSQANRLAKFVFEILGAIAVLGYSMPWCLVSLLPLFLFYGHIHKAYRLACCSIKRLYSVSLSPVYSHCVDSIGGAATIRALRVSNRFVNEFLERFSFNMRCQYSEYASMIWLSIRIHIISIITLGTVCATALLQRMFGQARPELVGLGLSYVLVLKGLLAEFVPSFTESEKAFLSVERVLSYINNLESENLDEATQETVECWPAYGRIVFENVLVRYTADGLAALDNVSFEIRAGEHIGIVGRTGAGKSTLFGALFRACHLESGRILIDGVDIASVGIRQLRSKLGIVSQDPFLFSGTIRENLDMKGEYSTEQLLQTIESSELGDLIGQLGGLHHRVEEGGTNLSVGQRQLICLVRAIMTKKKIVCIDEATSHVDLDTDARMQRLLRKTFADATVLTIAHRVNTVLSCDRTFVVEGGRIVECGAPGDLIQNPESKFRSLISDTSLLG</sequence>
<evidence type="ECO:0000256" key="12">
    <source>
        <dbReference type="ARBA" id="ARBA00034018"/>
    </source>
</evidence>
<dbReference type="SMART" id="SM00382">
    <property type="entry name" value="AAA"/>
    <property type="match status" value="2"/>
</dbReference>
<dbReference type="FunFam" id="1.20.1560.10:FF:000037">
    <property type="entry name" value="ATP-binding cassette subfamily C member 10"/>
    <property type="match status" value="1"/>
</dbReference>
<dbReference type="CDD" id="cd03250">
    <property type="entry name" value="ABCC_MRP_domain1"/>
    <property type="match status" value="1"/>
</dbReference>
<feature type="transmembrane region" description="Helical" evidence="13">
    <location>
        <begin position="636"/>
        <end position="657"/>
    </location>
</feature>
<feature type="signal peptide" evidence="14">
    <location>
        <begin position="1"/>
        <end position="21"/>
    </location>
</feature>
<dbReference type="InterPro" id="IPR011527">
    <property type="entry name" value="ABC1_TM_dom"/>
</dbReference>
<dbReference type="SMART" id="SM01190">
    <property type="entry name" value="EMP24_GP25L"/>
    <property type="match status" value="1"/>
</dbReference>
<dbReference type="InterPro" id="IPR027417">
    <property type="entry name" value="P-loop_NTPase"/>
</dbReference>
<dbReference type="PROSITE" id="PS50866">
    <property type="entry name" value="GOLD"/>
    <property type="match status" value="1"/>
</dbReference>
<evidence type="ECO:0000256" key="14">
    <source>
        <dbReference type="SAM" id="SignalP"/>
    </source>
</evidence>
<dbReference type="FunFam" id="3.40.50.300:FF:000163">
    <property type="entry name" value="Multidrug resistance-associated protein member 4"/>
    <property type="match status" value="1"/>
</dbReference>
<dbReference type="Pfam" id="PF00664">
    <property type="entry name" value="ABC_membrane"/>
    <property type="match status" value="2"/>
</dbReference>
<gene>
    <name evidence="18" type="ORF">M514_22345</name>
</gene>
<feature type="chain" id="PRO_5001795763" description="ABC-type xenobiotic transporter" evidence="14">
    <location>
        <begin position="22"/>
        <end position="1605"/>
    </location>
</feature>
<dbReference type="InterPro" id="IPR003439">
    <property type="entry name" value="ABC_transporter-like_ATP-bd"/>
</dbReference>
<evidence type="ECO:0000259" key="16">
    <source>
        <dbReference type="PROSITE" id="PS50893"/>
    </source>
</evidence>
<evidence type="ECO:0000256" key="10">
    <source>
        <dbReference type="ARBA" id="ARBA00022989"/>
    </source>
</evidence>
<keyword evidence="8" id="KW-0067">ATP-binding</keyword>
<keyword evidence="7" id="KW-0547">Nucleotide-binding</keyword>
<feature type="transmembrane region" description="Helical" evidence="13">
    <location>
        <begin position="1087"/>
        <end position="1107"/>
    </location>
</feature>
<dbReference type="GO" id="GO:0016020">
    <property type="term" value="C:membrane"/>
    <property type="evidence" value="ECO:0007669"/>
    <property type="project" value="UniProtKB-SubCell"/>
</dbReference>
<evidence type="ECO:0000259" key="15">
    <source>
        <dbReference type="PROSITE" id="PS50866"/>
    </source>
</evidence>
<organism evidence="18">
    <name type="scientific">Trichuris suis</name>
    <name type="common">pig whipworm</name>
    <dbReference type="NCBI Taxonomy" id="68888"/>
    <lineage>
        <taxon>Eukaryota</taxon>
        <taxon>Metazoa</taxon>
        <taxon>Ecdysozoa</taxon>
        <taxon>Nematoda</taxon>
        <taxon>Enoplea</taxon>
        <taxon>Dorylaimia</taxon>
        <taxon>Trichinellida</taxon>
        <taxon>Trichuridae</taxon>
        <taxon>Trichuris</taxon>
    </lineage>
</organism>
<keyword evidence="4" id="KW-0813">Transport</keyword>
<dbReference type="CDD" id="cd18605">
    <property type="entry name" value="ABC_6TM_MRP7_D2_like"/>
    <property type="match status" value="1"/>
</dbReference>
<dbReference type="PROSITE" id="PS50893">
    <property type="entry name" value="ABC_TRANSPORTER_2"/>
    <property type="match status" value="2"/>
</dbReference>
<feature type="domain" description="ABC transmembrane type-1" evidence="17">
    <location>
        <begin position="419"/>
        <end position="688"/>
    </location>
</feature>
<dbReference type="EMBL" id="KL367538">
    <property type="protein sequence ID" value="KFD65419.1"/>
    <property type="molecule type" value="Genomic_DNA"/>
</dbReference>
<dbReference type="Pfam" id="PF00005">
    <property type="entry name" value="ABC_tran"/>
    <property type="match status" value="2"/>
</dbReference>
<comment type="catalytic activity">
    <reaction evidence="12">
        <text>ATP + H2O + xenobioticSide 1 = ADP + phosphate + xenobioticSide 2.</text>
        <dbReference type="EC" id="7.6.2.2"/>
    </reaction>
</comment>
<evidence type="ECO:0000256" key="6">
    <source>
        <dbReference type="ARBA" id="ARBA00022737"/>
    </source>
</evidence>
<dbReference type="InterPro" id="IPR009038">
    <property type="entry name" value="GOLD_dom"/>
</dbReference>
<keyword evidence="9" id="KW-1278">Translocase</keyword>
<feature type="transmembrane region" description="Helical" evidence="13">
    <location>
        <begin position="669"/>
        <end position="691"/>
    </location>
</feature>
<dbReference type="PANTHER" id="PTHR24223:SF330">
    <property type="entry name" value="ATP-BINDING CASSETTE SUB-FAMILY C MEMBER 10"/>
    <property type="match status" value="1"/>
</dbReference>
<feature type="transmembrane region" description="Helical" evidence="13">
    <location>
        <begin position="419"/>
        <end position="436"/>
    </location>
</feature>
<dbReference type="InterPro" id="IPR003593">
    <property type="entry name" value="AAA+_ATPase"/>
</dbReference>
<keyword evidence="6" id="KW-0677">Repeat</keyword>
<feature type="transmembrane region" description="Helical" evidence="13">
    <location>
        <begin position="551"/>
        <end position="570"/>
    </location>
</feature>
<dbReference type="Gene3D" id="1.20.1560.10">
    <property type="entry name" value="ABC transporter type 1, transmembrane domain"/>
    <property type="match status" value="2"/>
</dbReference>
<feature type="domain" description="ABC transmembrane type-1" evidence="17">
    <location>
        <begin position="1031"/>
        <end position="1329"/>
    </location>
</feature>
<dbReference type="GO" id="GO:0008559">
    <property type="term" value="F:ABC-type xenobiotic transporter activity"/>
    <property type="evidence" value="ECO:0007669"/>
    <property type="project" value="UniProtKB-EC"/>
</dbReference>
<feature type="transmembrane region" description="Helical" evidence="13">
    <location>
        <begin position="1302"/>
        <end position="1321"/>
    </location>
</feature>
<evidence type="ECO:0000256" key="7">
    <source>
        <dbReference type="ARBA" id="ARBA00022741"/>
    </source>
</evidence>
<dbReference type="EC" id="7.6.2.2" evidence="3"/>
<dbReference type="InterPro" id="IPR050173">
    <property type="entry name" value="ABC_transporter_C-like"/>
</dbReference>
<evidence type="ECO:0000256" key="5">
    <source>
        <dbReference type="ARBA" id="ARBA00022692"/>
    </source>
</evidence>
<feature type="transmembrane region" description="Helical" evidence="13">
    <location>
        <begin position="1021"/>
        <end position="1040"/>
    </location>
</feature>
<dbReference type="SUPFAM" id="SSF52540">
    <property type="entry name" value="P-loop containing nucleoside triphosphate hydrolases"/>
    <property type="match status" value="2"/>
</dbReference>
<feature type="domain" description="ABC transporter" evidence="16">
    <location>
        <begin position="745"/>
        <end position="971"/>
    </location>
</feature>
<keyword evidence="5 13" id="KW-0812">Transmembrane</keyword>
<evidence type="ECO:0000256" key="8">
    <source>
        <dbReference type="ARBA" id="ARBA00022840"/>
    </source>
</evidence>
<reference evidence="18" key="1">
    <citation type="journal article" date="2014" name="Nat. Genet.">
        <title>Genome and transcriptome of the porcine whipworm Trichuris suis.</title>
        <authorList>
            <person name="Jex A.R."/>
            <person name="Nejsum P."/>
            <person name="Schwarz E.M."/>
            <person name="Hu L."/>
            <person name="Young N.D."/>
            <person name="Hall R.S."/>
            <person name="Korhonen P.K."/>
            <person name="Liao S."/>
            <person name="Thamsborg S."/>
            <person name="Xia J."/>
            <person name="Xu P."/>
            <person name="Wang S."/>
            <person name="Scheerlinck J.P."/>
            <person name="Hofmann A."/>
            <person name="Sternberg P.W."/>
            <person name="Wang J."/>
            <person name="Gasser R.B."/>
        </authorList>
    </citation>
    <scope>NUCLEOTIDE SEQUENCE [LARGE SCALE GENOMIC DNA]</scope>
    <source>
        <strain evidence="18">DCEP-RM93F</strain>
    </source>
</reference>
<evidence type="ECO:0000313" key="18">
    <source>
        <dbReference type="EMBL" id="KFD65419.1"/>
    </source>
</evidence>
<accession>A0A085N7H3</accession>
<evidence type="ECO:0000259" key="17">
    <source>
        <dbReference type="PROSITE" id="PS50929"/>
    </source>
</evidence>
<comment type="subcellular location">
    <subcellularLocation>
        <location evidence="1">Membrane</location>
        <topology evidence="1">Multi-pass membrane protein</topology>
    </subcellularLocation>
</comment>
<evidence type="ECO:0000256" key="1">
    <source>
        <dbReference type="ARBA" id="ARBA00004141"/>
    </source>
</evidence>
<keyword evidence="14" id="KW-0732">Signal</keyword>
<dbReference type="PROSITE" id="PS00211">
    <property type="entry name" value="ABC_TRANSPORTER_1"/>
    <property type="match status" value="2"/>
</dbReference>
<feature type="domain" description="GOLD" evidence="15">
    <location>
        <begin position="31"/>
        <end position="133"/>
    </location>
</feature>
<feature type="transmembrane region" description="Helical" evidence="13">
    <location>
        <begin position="1168"/>
        <end position="1197"/>
    </location>
</feature>
<proteinExistence type="inferred from homology"/>